<comment type="caution">
    <text evidence="3">The sequence shown here is derived from an EMBL/GenBank/DDBJ whole genome shotgun (WGS) entry which is preliminary data.</text>
</comment>
<dbReference type="PANTHER" id="PTHR28208">
    <property type="entry name" value="PHOSPHATIDATE PHOSPHATASE APP1"/>
    <property type="match status" value="1"/>
</dbReference>
<evidence type="ECO:0000313" key="3">
    <source>
        <dbReference type="EMBL" id="KAF6219135.1"/>
    </source>
</evidence>
<proteinExistence type="predicted"/>
<keyword evidence="4" id="KW-1185">Reference proteome</keyword>
<accession>A0A8H6C8U9</accession>
<evidence type="ECO:0000256" key="1">
    <source>
        <dbReference type="SAM" id="MobiDB-lite"/>
    </source>
</evidence>
<dbReference type="PANTHER" id="PTHR28208:SF1">
    <property type="entry name" value="FILAMENT ORGANIZATION PROTEIN APP1-LIKE, PUTATIVE (AFU_ORTHOLOGUE AFUA_1G06650)-RELATED"/>
    <property type="match status" value="1"/>
</dbReference>
<dbReference type="Pfam" id="PF09949">
    <property type="entry name" value="APP1_cat"/>
    <property type="match status" value="1"/>
</dbReference>
<dbReference type="GeneID" id="59333366"/>
<dbReference type="RefSeq" id="XP_037148570.1">
    <property type="nucleotide sequence ID" value="XM_037295872.1"/>
</dbReference>
<gene>
    <name evidence="3" type="ORF">HO133_004960</name>
</gene>
<dbReference type="AlphaFoldDB" id="A0A8H6C8U9"/>
<reference evidence="3 4" key="1">
    <citation type="journal article" date="2020" name="Genomics">
        <title>Complete, high-quality genomes from long-read metagenomic sequencing of two wolf lichen thalli reveals enigmatic genome architecture.</title>
        <authorList>
            <person name="McKenzie S.K."/>
            <person name="Walston R.F."/>
            <person name="Allen J.L."/>
        </authorList>
    </citation>
    <scope>NUCLEOTIDE SEQUENCE [LARGE SCALE GENOMIC DNA]</scope>
    <source>
        <strain evidence="3">WasteWater1</strain>
    </source>
</reference>
<protein>
    <recommendedName>
        <fullName evidence="2">Phosphatidate phosphatase APP1 catalytic domain-containing protein</fullName>
    </recommendedName>
</protein>
<dbReference type="Proteomes" id="UP000593566">
    <property type="component" value="Unassembled WGS sequence"/>
</dbReference>
<feature type="region of interest" description="Disordered" evidence="1">
    <location>
        <begin position="1"/>
        <end position="24"/>
    </location>
</feature>
<feature type="domain" description="Phosphatidate phosphatase APP1 catalytic" evidence="2">
    <location>
        <begin position="215"/>
        <end position="365"/>
    </location>
</feature>
<name>A0A8H6C8U9_9LECA</name>
<dbReference type="InterPro" id="IPR052935">
    <property type="entry name" value="Mg2+_PAP"/>
</dbReference>
<dbReference type="GO" id="GO:0030479">
    <property type="term" value="C:actin cortical patch"/>
    <property type="evidence" value="ECO:0007669"/>
    <property type="project" value="TreeGrafter"/>
</dbReference>
<dbReference type="EMBL" id="JACCJB010000020">
    <property type="protein sequence ID" value="KAF6219135.1"/>
    <property type="molecule type" value="Genomic_DNA"/>
</dbReference>
<dbReference type="GO" id="GO:0008195">
    <property type="term" value="F:phosphatidate phosphatase activity"/>
    <property type="evidence" value="ECO:0007669"/>
    <property type="project" value="InterPro"/>
</dbReference>
<sequence length="414" mass="46855">MDASMDKGRQVMEETHSERETRSAGDFHKIEELLPKHIGSRWNIPFLDNMGSFLSKFNPLARAVDPEKEEVWLLDNTAYRPVHVYPHQPQPFQAQFTAAYFKRYTGKDWSKAVASIADTLGLADGEGRAQAEKTIAHRLKPFVETIAPARYVDIKLPNGTVEKLGPGGRSAVSQQIIVSIQDHKEGESAEISAISPQVTPHGPMLTHFAEPEGWLMVSDIDDSIKITMTPSPIGILRSTFVSDPTPIAGMPELYAQIATSLNPAWFYLSASPYNLYPFLRPFLHQYYPKGTTILRDASWMDLGGFLASLTQGTEAYKRSRIEEIHNWLPRRKVLCVGDSTQSDPEAYGDICRKHKGWVKAVFIRKVTDVAEMKDTDKNTDQRFEKAFRDVPREIWRTFEDPKELYEAVEQLKGL</sequence>
<evidence type="ECO:0000313" key="4">
    <source>
        <dbReference type="Proteomes" id="UP000593566"/>
    </source>
</evidence>
<evidence type="ECO:0000259" key="2">
    <source>
        <dbReference type="Pfam" id="PF09949"/>
    </source>
</evidence>
<dbReference type="InterPro" id="IPR019236">
    <property type="entry name" value="APP1_cat"/>
</dbReference>
<organism evidence="3 4">
    <name type="scientific">Letharia lupina</name>
    <dbReference type="NCBI Taxonomy" id="560253"/>
    <lineage>
        <taxon>Eukaryota</taxon>
        <taxon>Fungi</taxon>
        <taxon>Dikarya</taxon>
        <taxon>Ascomycota</taxon>
        <taxon>Pezizomycotina</taxon>
        <taxon>Lecanoromycetes</taxon>
        <taxon>OSLEUM clade</taxon>
        <taxon>Lecanoromycetidae</taxon>
        <taxon>Lecanorales</taxon>
        <taxon>Lecanorineae</taxon>
        <taxon>Parmeliaceae</taxon>
        <taxon>Letharia</taxon>
    </lineage>
</organism>